<organism evidence="2 3">
    <name type="scientific">Kitasatospora purpeofusca</name>
    <dbReference type="NCBI Taxonomy" id="67352"/>
    <lineage>
        <taxon>Bacteria</taxon>
        <taxon>Bacillati</taxon>
        <taxon>Actinomycetota</taxon>
        <taxon>Actinomycetes</taxon>
        <taxon>Kitasatosporales</taxon>
        <taxon>Streptomycetaceae</taxon>
        <taxon>Kitasatospora</taxon>
    </lineage>
</organism>
<keyword evidence="1" id="KW-0732">Signal</keyword>
<evidence type="ECO:0008006" key="4">
    <source>
        <dbReference type="Google" id="ProtNLM"/>
    </source>
</evidence>
<accession>A0ABZ1UAS7</accession>
<sequence length="187" mass="19398">MRLTSWKRAVRAVLPLLLAGPLFAAVPAHAASAHRAAARTADLPVPVTMVSDRATTPPGGSFTVTVTLTNPHDTPIRFVFQTVQQTYDTSTDVEYAGLKYAATACNGVPNPTVCGNPESGGRGALFVLPLAPGASTSYTLTYTVAPDSSCGSGLNVDLYSYVYYEYQGGAAVNDGLTGVHGTDVPCA</sequence>
<gene>
    <name evidence="2" type="ORF">OHA16_36860</name>
</gene>
<proteinExistence type="predicted"/>
<name>A0ABZ1UAS7_9ACTN</name>
<keyword evidence="3" id="KW-1185">Reference proteome</keyword>
<evidence type="ECO:0000256" key="1">
    <source>
        <dbReference type="SAM" id="SignalP"/>
    </source>
</evidence>
<dbReference type="EMBL" id="CP108110">
    <property type="protein sequence ID" value="WUQ88074.1"/>
    <property type="molecule type" value="Genomic_DNA"/>
</dbReference>
<evidence type="ECO:0000313" key="3">
    <source>
        <dbReference type="Proteomes" id="UP001432222"/>
    </source>
</evidence>
<dbReference type="Proteomes" id="UP001432222">
    <property type="component" value="Chromosome"/>
</dbReference>
<feature type="chain" id="PRO_5045348840" description="Secreted protein" evidence="1">
    <location>
        <begin position="25"/>
        <end position="187"/>
    </location>
</feature>
<dbReference type="RefSeq" id="WP_328958625.1">
    <property type="nucleotide sequence ID" value="NZ_CP108110.1"/>
</dbReference>
<feature type="signal peptide" evidence="1">
    <location>
        <begin position="1"/>
        <end position="24"/>
    </location>
</feature>
<evidence type="ECO:0000313" key="2">
    <source>
        <dbReference type="EMBL" id="WUQ88074.1"/>
    </source>
</evidence>
<reference evidence="2" key="1">
    <citation type="submission" date="2022-10" db="EMBL/GenBank/DDBJ databases">
        <title>The complete genomes of actinobacterial strains from the NBC collection.</title>
        <authorList>
            <person name="Joergensen T.S."/>
            <person name="Alvarez Arevalo M."/>
            <person name="Sterndorff E.B."/>
            <person name="Faurdal D."/>
            <person name="Vuksanovic O."/>
            <person name="Mourched A.-S."/>
            <person name="Charusanti P."/>
            <person name="Shaw S."/>
            <person name="Blin K."/>
            <person name="Weber T."/>
        </authorList>
    </citation>
    <scope>NUCLEOTIDE SEQUENCE</scope>
    <source>
        <strain evidence="2">NBC_00222</strain>
    </source>
</reference>
<protein>
    <recommendedName>
        <fullName evidence="4">Secreted protein</fullName>
    </recommendedName>
</protein>